<keyword evidence="1" id="KW-0732">Signal</keyword>
<dbReference type="Proteomes" id="UP000651668">
    <property type="component" value="Unassembled WGS sequence"/>
</dbReference>
<sequence length="289" mass="32087">MNCRRTFIKQAGIAAAAGLVLPSFACVKSSKAVGLQLYSLRDFLPKDPRGVIAKVAAAGYKEVETYGYSAKDGFWGLDPKSFKNLLIENGLTAPSGHYGIDRYIQDGNEEELKAFIAAASAIGSEYVTVPYLGDNLRQNADDYKKVAAKLNTAGALCNASGLKIAYHNHDFELKPWGDTTGLEIMLKETDPKLVDFEMDIYWILRSGKDPVQLFNAYPGRFTMWHVKDMDKANNEKNIEVGSGGIDFKTIFKNAKKAGLKHAIMEQENFDMEPYASIKQSQEYIKTELL</sequence>
<dbReference type="Pfam" id="PF01261">
    <property type="entry name" value="AP_endonuc_2"/>
    <property type="match status" value="1"/>
</dbReference>
<dbReference type="GO" id="GO:0016853">
    <property type="term" value="F:isomerase activity"/>
    <property type="evidence" value="ECO:0007669"/>
    <property type="project" value="UniProtKB-KW"/>
</dbReference>
<feature type="chain" id="PRO_5037415074" evidence="1">
    <location>
        <begin position="26"/>
        <end position="289"/>
    </location>
</feature>
<evidence type="ECO:0000313" key="3">
    <source>
        <dbReference type="EMBL" id="GGC69339.1"/>
    </source>
</evidence>
<evidence type="ECO:0000259" key="2">
    <source>
        <dbReference type="Pfam" id="PF01261"/>
    </source>
</evidence>
<feature type="signal peptide" evidence="1">
    <location>
        <begin position="1"/>
        <end position="25"/>
    </location>
</feature>
<dbReference type="PANTHER" id="PTHR12110:SF41">
    <property type="entry name" value="INOSOSE DEHYDRATASE"/>
    <property type="match status" value="1"/>
</dbReference>
<proteinExistence type="predicted"/>
<keyword evidence="3" id="KW-0413">Isomerase</keyword>
<dbReference type="EMBL" id="BMIL01000007">
    <property type="protein sequence ID" value="GGC69339.1"/>
    <property type="molecule type" value="Genomic_DNA"/>
</dbReference>
<dbReference type="InterPro" id="IPR036237">
    <property type="entry name" value="Xyl_isomerase-like_sf"/>
</dbReference>
<name>A0A916UEG4_9SPHI</name>
<dbReference type="AlphaFoldDB" id="A0A916UEG4"/>
<dbReference type="Gene3D" id="3.20.20.150">
    <property type="entry name" value="Divalent-metal-dependent TIM barrel enzymes"/>
    <property type="match status" value="1"/>
</dbReference>
<dbReference type="SUPFAM" id="SSF51658">
    <property type="entry name" value="Xylose isomerase-like"/>
    <property type="match status" value="1"/>
</dbReference>
<organism evidence="3 4">
    <name type="scientific">Pedobacter quisquiliarum</name>
    <dbReference type="NCBI Taxonomy" id="1834438"/>
    <lineage>
        <taxon>Bacteria</taxon>
        <taxon>Pseudomonadati</taxon>
        <taxon>Bacteroidota</taxon>
        <taxon>Sphingobacteriia</taxon>
        <taxon>Sphingobacteriales</taxon>
        <taxon>Sphingobacteriaceae</taxon>
        <taxon>Pedobacter</taxon>
    </lineage>
</organism>
<gene>
    <name evidence="3" type="ORF">GCM10011387_23430</name>
</gene>
<dbReference type="PANTHER" id="PTHR12110">
    <property type="entry name" value="HYDROXYPYRUVATE ISOMERASE"/>
    <property type="match status" value="1"/>
</dbReference>
<dbReference type="InterPro" id="IPR050312">
    <property type="entry name" value="IolE/XylAMocC-like"/>
</dbReference>
<reference evidence="3" key="1">
    <citation type="journal article" date="2014" name="Int. J. Syst. Evol. Microbiol.">
        <title>Complete genome sequence of Corynebacterium casei LMG S-19264T (=DSM 44701T), isolated from a smear-ripened cheese.</title>
        <authorList>
            <consortium name="US DOE Joint Genome Institute (JGI-PGF)"/>
            <person name="Walter F."/>
            <person name="Albersmeier A."/>
            <person name="Kalinowski J."/>
            <person name="Ruckert C."/>
        </authorList>
    </citation>
    <scope>NUCLEOTIDE SEQUENCE</scope>
    <source>
        <strain evidence="3">CGMCC 1.15343</strain>
    </source>
</reference>
<evidence type="ECO:0000256" key="1">
    <source>
        <dbReference type="SAM" id="SignalP"/>
    </source>
</evidence>
<dbReference type="PROSITE" id="PS51318">
    <property type="entry name" value="TAT"/>
    <property type="match status" value="1"/>
</dbReference>
<evidence type="ECO:0000313" key="4">
    <source>
        <dbReference type="Proteomes" id="UP000651668"/>
    </source>
</evidence>
<dbReference type="InterPro" id="IPR006311">
    <property type="entry name" value="TAT_signal"/>
</dbReference>
<protein>
    <submittedName>
        <fullName evidence="3">Sugar phosphate isomerase</fullName>
    </submittedName>
</protein>
<dbReference type="InterPro" id="IPR013022">
    <property type="entry name" value="Xyl_isomerase-like_TIM-brl"/>
</dbReference>
<accession>A0A916UEG4</accession>
<dbReference type="RefSeq" id="WP_188627088.1">
    <property type="nucleotide sequence ID" value="NZ_BMIL01000007.1"/>
</dbReference>
<comment type="caution">
    <text evidence="3">The sequence shown here is derived from an EMBL/GenBank/DDBJ whole genome shotgun (WGS) entry which is preliminary data.</text>
</comment>
<keyword evidence="4" id="KW-1185">Reference proteome</keyword>
<reference evidence="3" key="2">
    <citation type="submission" date="2020-09" db="EMBL/GenBank/DDBJ databases">
        <authorList>
            <person name="Sun Q."/>
            <person name="Zhou Y."/>
        </authorList>
    </citation>
    <scope>NUCLEOTIDE SEQUENCE</scope>
    <source>
        <strain evidence="3">CGMCC 1.15343</strain>
    </source>
</reference>
<feature type="domain" description="Xylose isomerase-like TIM barrel" evidence="2">
    <location>
        <begin position="52"/>
        <end position="285"/>
    </location>
</feature>